<dbReference type="EMBL" id="BPLR01019489">
    <property type="protein sequence ID" value="GIX68416.1"/>
    <property type="molecule type" value="Genomic_DNA"/>
</dbReference>
<dbReference type="Gene3D" id="2.40.50.140">
    <property type="entry name" value="Nucleic acid-binding proteins"/>
    <property type="match status" value="1"/>
</dbReference>
<reference evidence="2 3" key="1">
    <citation type="submission" date="2021-06" db="EMBL/GenBank/DDBJ databases">
        <title>Caerostris extrusa draft genome.</title>
        <authorList>
            <person name="Kono N."/>
            <person name="Arakawa K."/>
        </authorList>
    </citation>
    <scope>NUCLEOTIDE SEQUENCE [LARGE SCALE GENOMIC DNA]</scope>
</reference>
<dbReference type="AlphaFoldDB" id="A0AAV4M7L5"/>
<dbReference type="SUPFAM" id="SSF50249">
    <property type="entry name" value="Nucleic acid-binding proteins"/>
    <property type="match status" value="1"/>
</dbReference>
<evidence type="ECO:0000313" key="3">
    <source>
        <dbReference type="Proteomes" id="UP001054945"/>
    </source>
</evidence>
<dbReference type="Pfam" id="PF03870">
    <property type="entry name" value="RNA_pol_Rpb8"/>
    <property type="match status" value="1"/>
</dbReference>
<dbReference type="InterPro" id="IPR012340">
    <property type="entry name" value="NA-bd_OB-fold"/>
</dbReference>
<name>A0AAV4M7L5_CAEEX</name>
<evidence type="ECO:0000313" key="2">
    <source>
        <dbReference type="EMBL" id="GIX68416.1"/>
    </source>
</evidence>
<proteinExistence type="predicted"/>
<organism evidence="2 3">
    <name type="scientific">Caerostris extrusa</name>
    <name type="common">Bark spider</name>
    <name type="synonym">Caerostris bankana</name>
    <dbReference type="NCBI Taxonomy" id="172846"/>
    <lineage>
        <taxon>Eukaryota</taxon>
        <taxon>Metazoa</taxon>
        <taxon>Ecdysozoa</taxon>
        <taxon>Arthropoda</taxon>
        <taxon>Chelicerata</taxon>
        <taxon>Arachnida</taxon>
        <taxon>Araneae</taxon>
        <taxon>Araneomorphae</taxon>
        <taxon>Entelegynae</taxon>
        <taxon>Araneoidea</taxon>
        <taxon>Araneidae</taxon>
        <taxon>Caerostris</taxon>
    </lineage>
</organism>
<gene>
    <name evidence="2" type="ORF">CEXT_695921</name>
</gene>
<dbReference type="Proteomes" id="UP001054945">
    <property type="component" value="Unassembled WGS sequence"/>
</dbReference>
<dbReference type="GO" id="GO:0006351">
    <property type="term" value="P:DNA-templated transcription"/>
    <property type="evidence" value="ECO:0007669"/>
    <property type="project" value="InterPro"/>
</dbReference>
<keyword evidence="3" id="KW-1185">Reference proteome</keyword>
<protein>
    <recommendedName>
        <fullName evidence="4">DNA-directed RNA polymerases I, II, and III subunit RPABC3</fullName>
    </recommendedName>
</protein>
<evidence type="ECO:0008006" key="4">
    <source>
        <dbReference type="Google" id="ProtNLM"/>
    </source>
</evidence>
<dbReference type="GO" id="GO:0003899">
    <property type="term" value="F:DNA-directed RNA polymerase activity"/>
    <property type="evidence" value="ECO:0007669"/>
    <property type="project" value="InterPro"/>
</dbReference>
<accession>A0AAV4M7L5</accession>
<sequence length="144" mass="16082">MSCAKEKPTTDASRIAAAGEKKATVPPFQKCVYMFVSIDICKCIFWNVRCRCLAIPWGHWSMAVWLAGCLPPHNHYPDCSRPWPSNLRTLPHCGTSGLLALCFRNGAAYVSFGGLLMRLQGDPNNLHGFEVDNHVYLLLKKLAF</sequence>
<dbReference type="InterPro" id="IPR005570">
    <property type="entry name" value="RPABC3"/>
</dbReference>
<comment type="caution">
    <text evidence="2">The sequence shown here is derived from an EMBL/GenBank/DDBJ whole genome shotgun (WGS) entry which is preliminary data.</text>
</comment>
<evidence type="ECO:0000256" key="1">
    <source>
        <dbReference type="ARBA" id="ARBA00044496"/>
    </source>
</evidence>
<comment type="function">
    <text evidence="1">DNA-dependent RNA polymerase catalyzes the transcription of DNA into RNA using the four ribonucleoside triphosphates as substrates. Common component of RNA polymerases I, II and III which synthesize ribosomal RNA precursors, mRNA precursors and many functional non-coding RNAs, and small RNAs, such as 5S rRNA and tRNAs, respectively.</text>
</comment>